<dbReference type="EMBL" id="SMMX01000012">
    <property type="protein sequence ID" value="TDA21063.1"/>
    <property type="molecule type" value="Genomic_DNA"/>
</dbReference>
<accession>A0A4R4FE94</accession>
<dbReference type="Proteomes" id="UP000295710">
    <property type="component" value="Unassembled WGS sequence"/>
</dbReference>
<name>A0A4R4FE94_9FIRM</name>
<protein>
    <recommendedName>
        <fullName evidence="3">Creatinase N-terminal domain-containing protein</fullName>
    </recommendedName>
</protein>
<keyword evidence="2" id="KW-1185">Reference proteome</keyword>
<comment type="caution">
    <text evidence="1">The sequence shown here is derived from an EMBL/GenBank/DDBJ whole genome shotgun (WGS) entry which is preliminary data.</text>
</comment>
<proteinExistence type="predicted"/>
<organism evidence="1 2">
    <name type="scientific">Extibacter muris</name>
    <dbReference type="NCBI Taxonomy" id="1796622"/>
    <lineage>
        <taxon>Bacteria</taxon>
        <taxon>Bacillati</taxon>
        <taxon>Bacillota</taxon>
        <taxon>Clostridia</taxon>
        <taxon>Lachnospirales</taxon>
        <taxon>Lachnospiraceae</taxon>
        <taxon>Extibacter</taxon>
    </lineage>
</organism>
<gene>
    <name evidence="1" type="ORF">E1963_14035</name>
</gene>
<dbReference type="RefSeq" id="WP_132279106.1">
    <property type="nucleotide sequence ID" value="NZ_JAOBST010000089.1"/>
</dbReference>
<reference evidence="1 2" key="1">
    <citation type="journal article" date="2016" name="Nat. Microbiol.">
        <title>The Mouse Intestinal Bacterial Collection (miBC) provides host-specific insight into cultured diversity and functional potential of the gut microbiota.</title>
        <authorList>
            <person name="Lagkouvardos I."/>
            <person name="Pukall R."/>
            <person name="Abt B."/>
            <person name="Foesel B.U."/>
            <person name="Meier-Kolthoff J.P."/>
            <person name="Kumar N."/>
            <person name="Bresciani A."/>
            <person name="Martinez I."/>
            <person name="Just S."/>
            <person name="Ziegler C."/>
            <person name="Brugiroux S."/>
            <person name="Garzetti D."/>
            <person name="Wenning M."/>
            <person name="Bui T.P."/>
            <person name="Wang J."/>
            <person name="Hugenholtz F."/>
            <person name="Plugge C.M."/>
            <person name="Peterson D.A."/>
            <person name="Hornef M.W."/>
            <person name="Baines J.F."/>
            <person name="Smidt H."/>
            <person name="Walter J."/>
            <person name="Kristiansen K."/>
            <person name="Nielsen H.B."/>
            <person name="Haller D."/>
            <person name="Overmann J."/>
            <person name="Stecher B."/>
            <person name="Clavel T."/>
        </authorList>
    </citation>
    <scope>NUCLEOTIDE SEQUENCE [LARGE SCALE GENOMIC DNA]</scope>
    <source>
        <strain evidence="1 2">DSM 28560</strain>
    </source>
</reference>
<dbReference type="AlphaFoldDB" id="A0A4R4FE94"/>
<evidence type="ECO:0000313" key="2">
    <source>
        <dbReference type="Proteomes" id="UP000295710"/>
    </source>
</evidence>
<evidence type="ECO:0000313" key="1">
    <source>
        <dbReference type="EMBL" id="TDA21063.1"/>
    </source>
</evidence>
<sequence>MSRVVRIASPEGILNEEQVKPVRLEDSVYQKRKELLTRRIQEKNLDFAVLYGDREHFQI</sequence>
<evidence type="ECO:0008006" key="3">
    <source>
        <dbReference type="Google" id="ProtNLM"/>
    </source>
</evidence>